<dbReference type="InterPro" id="IPR012348">
    <property type="entry name" value="RNR-like"/>
</dbReference>
<comment type="caution">
    <text evidence="3">The sequence shown here is derived from an EMBL/GenBank/DDBJ whole genome shotgun (WGS) entry which is preliminary data.</text>
</comment>
<dbReference type="Pfam" id="PF02332">
    <property type="entry name" value="Phenol_Hydrox"/>
    <property type="match status" value="1"/>
</dbReference>
<dbReference type="InterPro" id="IPR012078">
    <property type="entry name" value="MP_mOase_hydro"/>
</dbReference>
<dbReference type="Gene3D" id="1.10.620.20">
    <property type="entry name" value="Ribonucleotide Reductase, subunit A"/>
    <property type="match status" value="1"/>
</dbReference>
<proteinExistence type="predicted"/>
<reference evidence="3 4" key="1">
    <citation type="submission" date="2024-04" db="EMBL/GenBank/DDBJ databases">
        <title>Novel species of the genus Ideonella isolated from streams.</title>
        <authorList>
            <person name="Lu H."/>
        </authorList>
    </citation>
    <scope>NUCLEOTIDE SEQUENCE [LARGE SCALE GENOMIC DNA]</scope>
    <source>
        <strain evidence="3 4">BYS139W</strain>
    </source>
</reference>
<dbReference type="InterPro" id="IPR009078">
    <property type="entry name" value="Ferritin-like_SF"/>
</dbReference>
<name>A0ABU9BF97_9BURK</name>
<evidence type="ECO:0000256" key="1">
    <source>
        <dbReference type="ARBA" id="ARBA00023002"/>
    </source>
</evidence>
<evidence type="ECO:0000313" key="3">
    <source>
        <dbReference type="EMBL" id="MEK8028617.1"/>
    </source>
</evidence>
<keyword evidence="1" id="KW-0560">Oxidoreductase</keyword>
<organism evidence="3 4">
    <name type="scientific">Pseudaquabacterium rugosum</name>
    <dbReference type="NCBI Taxonomy" id="2984194"/>
    <lineage>
        <taxon>Bacteria</taxon>
        <taxon>Pseudomonadati</taxon>
        <taxon>Pseudomonadota</taxon>
        <taxon>Betaproteobacteria</taxon>
        <taxon>Burkholderiales</taxon>
        <taxon>Sphaerotilaceae</taxon>
        <taxon>Pseudaquabacterium</taxon>
    </lineage>
</organism>
<accession>A0ABU9BF97</accession>
<evidence type="ECO:0000256" key="2">
    <source>
        <dbReference type="ARBA" id="ARBA00023033"/>
    </source>
</evidence>
<sequence length="332" mass="37705">MTVEIRVRSVKPLRQSFTHLAQRFGDKPASRYQEGAYDIQSTTNFHYKPLWDPERDLWDARRTALTMADWYALKDPRQYYYGSWTIARARQQDAADRQLEMVEQRGQLARLPEPARHELQQVLLPLRHVEWAANTNFAYVSAYGYGTALTQAAAMAMMDRLGQAQHHSRIGLLLDGQTGRSLAEAKRQWLTHPAWQPLRGALEASFVSRDWAQTLLAQTLCDTLLHSLLLRDWEADFSHRHGSAVLATVLDFPLRWHEDHGRWIDALLKTLAAENEANRAQLADWAGQWGARLGEALVPIAELALGSEAPAALDRAREALARRLTKAGIVRS</sequence>
<dbReference type="Proteomes" id="UP001368500">
    <property type="component" value="Unassembled WGS sequence"/>
</dbReference>
<protein>
    <submittedName>
        <fullName evidence="3">Phenol hydroxylase</fullName>
    </submittedName>
</protein>
<dbReference type="EMBL" id="JBBUTF010000027">
    <property type="protein sequence ID" value="MEK8028617.1"/>
    <property type="molecule type" value="Genomic_DNA"/>
</dbReference>
<dbReference type="PIRSF" id="PIRSF000040">
    <property type="entry name" value="MMOH_comp"/>
    <property type="match status" value="1"/>
</dbReference>
<keyword evidence="2" id="KW-0503">Monooxygenase</keyword>
<keyword evidence="4" id="KW-1185">Reference proteome</keyword>
<gene>
    <name evidence="3" type="ORF">AACH11_21875</name>
</gene>
<dbReference type="RefSeq" id="WP_341376404.1">
    <property type="nucleotide sequence ID" value="NZ_JBBUTF010000027.1"/>
</dbReference>
<dbReference type="InterPro" id="IPR003430">
    <property type="entry name" value="Phenol_Hydrox"/>
</dbReference>
<evidence type="ECO:0000313" key="4">
    <source>
        <dbReference type="Proteomes" id="UP001368500"/>
    </source>
</evidence>
<dbReference type="SUPFAM" id="SSF47240">
    <property type="entry name" value="Ferritin-like"/>
    <property type="match status" value="1"/>
</dbReference>